<evidence type="ECO:0000313" key="2">
    <source>
        <dbReference type="EMBL" id="GAA1089845.1"/>
    </source>
</evidence>
<feature type="region of interest" description="Disordered" evidence="1">
    <location>
        <begin position="1"/>
        <end position="21"/>
    </location>
</feature>
<evidence type="ECO:0000256" key="1">
    <source>
        <dbReference type="SAM" id="MobiDB-lite"/>
    </source>
</evidence>
<comment type="caution">
    <text evidence="2">The sequence shown here is derived from an EMBL/GenBank/DDBJ whole genome shotgun (WGS) entry which is preliminary data.</text>
</comment>
<organism evidence="2 3">
    <name type="scientific">Nocardioides dubius</name>
    <dbReference type="NCBI Taxonomy" id="317019"/>
    <lineage>
        <taxon>Bacteria</taxon>
        <taxon>Bacillati</taxon>
        <taxon>Actinomycetota</taxon>
        <taxon>Actinomycetes</taxon>
        <taxon>Propionibacteriales</taxon>
        <taxon>Nocardioidaceae</taxon>
        <taxon>Nocardioides</taxon>
    </lineage>
</organism>
<evidence type="ECO:0000313" key="3">
    <source>
        <dbReference type="Proteomes" id="UP001501581"/>
    </source>
</evidence>
<accession>A0ABP4E6S7</accession>
<dbReference type="EMBL" id="BAAALG010000001">
    <property type="protein sequence ID" value="GAA1089845.1"/>
    <property type="molecule type" value="Genomic_DNA"/>
</dbReference>
<sequence>MTKHDDAALPGQGPERDTCPTCSSEDVVHFVIGMPASSDDVEGSPEWERWVGCIHPGYDRECRTCGATWSSPEDYEDLDD</sequence>
<name>A0ABP4E6S7_9ACTN</name>
<reference evidence="3" key="1">
    <citation type="journal article" date="2019" name="Int. J. Syst. Evol. Microbiol.">
        <title>The Global Catalogue of Microorganisms (GCM) 10K type strain sequencing project: providing services to taxonomists for standard genome sequencing and annotation.</title>
        <authorList>
            <consortium name="The Broad Institute Genomics Platform"/>
            <consortium name="The Broad Institute Genome Sequencing Center for Infectious Disease"/>
            <person name="Wu L."/>
            <person name="Ma J."/>
        </authorList>
    </citation>
    <scope>NUCLEOTIDE SEQUENCE [LARGE SCALE GENOMIC DNA]</scope>
    <source>
        <strain evidence="3">JCM 13008</strain>
    </source>
</reference>
<keyword evidence="3" id="KW-1185">Reference proteome</keyword>
<dbReference type="Proteomes" id="UP001501581">
    <property type="component" value="Unassembled WGS sequence"/>
</dbReference>
<gene>
    <name evidence="2" type="ORF">GCM10009668_00330</name>
</gene>
<protein>
    <submittedName>
        <fullName evidence="2">Uncharacterized protein</fullName>
    </submittedName>
</protein>
<proteinExistence type="predicted"/>